<evidence type="ECO:0000256" key="3">
    <source>
        <dbReference type="PROSITE-ProRule" id="PRU00221"/>
    </source>
</evidence>
<accession>A0A9P9FEM9</accession>
<evidence type="ECO:0000256" key="1">
    <source>
        <dbReference type="ARBA" id="ARBA00022574"/>
    </source>
</evidence>
<dbReference type="PROSITE" id="PS50082">
    <property type="entry name" value="WD_REPEATS_2"/>
    <property type="match status" value="1"/>
</dbReference>
<protein>
    <submittedName>
        <fullName evidence="4">WD40-repeat-containing domain protein</fullName>
    </submittedName>
</protein>
<reference evidence="4" key="1">
    <citation type="journal article" date="2021" name="Nat. Commun.">
        <title>Genetic determinants of endophytism in the Arabidopsis root mycobiome.</title>
        <authorList>
            <person name="Mesny F."/>
            <person name="Miyauchi S."/>
            <person name="Thiergart T."/>
            <person name="Pickel B."/>
            <person name="Atanasova L."/>
            <person name="Karlsson M."/>
            <person name="Huettel B."/>
            <person name="Barry K.W."/>
            <person name="Haridas S."/>
            <person name="Chen C."/>
            <person name="Bauer D."/>
            <person name="Andreopoulos W."/>
            <person name="Pangilinan J."/>
            <person name="LaButti K."/>
            <person name="Riley R."/>
            <person name="Lipzen A."/>
            <person name="Clum A."/>
            <person name="Drula E."/>
            <person name="Henrissat B."/>
            <person name="Kohler A."/>
            <person name="Grigoriev I.V."/>
            <person name="Martin F.M."/>
            <person name="Hacquard S."/>
        </authorList>
    </citation>
    <scope>NUCLEOTIDE SEQUENCE</scope>
    <source>
        <strain evidence="4">MPI-CAGE-AT-0147</strain>
    </source>
</reference>
<keyword evidence="1 3" id="KW-0853">WD repeat</keyword>
<sequence length="368" mass="39479">MAPGKFPHAYIRPPEAYGVGNASATQYELSPSPGDAVSSISFARTSATKLLVSSWDKKVYCYDIAGGAGETNLLNTYEHRAPVLDVCFGADDNEAFTAGMDWAVNRIDLESGEKTLLSKHAAPVRCVAYSRSHSILVSASWDCSLNLHNLKDPSSTPIRVALPGKPHALASSPTKIVVAMTGRVINIYDLNTIAELFVSGSTDLKPWQQRESSLRYLTRAVACMPNDAGYATSSIEGRVAVEWFEDTAESQARKYAFKCHRQAAADGDGDIVYPVNALAFHPVHGTFASGGGDGTAALWDAEAKRRLKQYQKFPNSVAALAFSSDGKFLAVGVCPGFETGQEDYNGEGQTSVLIRELGENEAKGKGAK</sequence>
<keyword evidence="2" id="KW-0677">Repeat</keyword>
<dbReference type="EMBL" id="JAGMUV010000004">
    <property type="protein sequence ID" value="KAH7160937.1"/>
    <property type="molecule type" value="Genomic_DNA"/>
</dbReference>
<dbReference type="InterPro" id="IPR036322">
    <property type="entry name" value="WD40_repeat_dom_sf"/>
</dbReference>
<evidence type="ECO:0000313" key="4">
    <source>
        <dbReference type="EMBL" id="KAH7160937.1"/>
    </source>
</evidence>
<dbReference type="Gene3D" id="2.130.10.10">
    <property type="entry name" value="YVTN repeat-like/Quinoprotein amine dehydrogenase"/>
    <property type="match status" value="1"/>
</dbReference>
<proteinExistence type="predicted"/>
<keyword evidence="5" id="KW-1185">Reference proteome</keyword>
<dbReference type="SMART" id="SM00320">
    <property type="entry name" value="WD40"/>
    <property type="match status" value="4"/>
</dbReference>
<dbReference type="AlphaFoldDB" id="A0A9P9FEM9"/>
<name>A0A9P9FEM9_9HYPO</name>
<gene>
    <name evidence="4" type="ORF">EDB81DRAFT_643630</name>
</gene>
<dbReference type="OrthoDB" id="10262475at2759"/>
<dbReference type="InterPro" id="IPR015943">
    <property type="entry name" value="WD40/YVTN_repeat-like_dom_sf"/>
</dbReference>
<comment type="caution">
    <text evidence="4">The sequence shown here is derived from an EMBL/GenBank/DDBJ whole genome shotgun (WGS) entry which is preliminary data.</text>
</comment>
<evidence type="ECO:0000256" key="2">
    <source>
        <dbReference type="ARBA" id="ARBA00022737"/>
    </source>
</evidence>
<evidence type="ECO:0000313" key="5">
    <source>
        <dbReference type="Proteomes" id="UP000738349"/>
    </source>
</evidence>
<dbReference type="PANTHER" id="PTHR10971">
    <property type="entry name" value="MRNA EXPORT FACTOR AND BUB3"/>
    <property type="match status" value="1"/>
</dbReference>
<dbReference type="Proteomes" id="UP000738349">
    <property type="component" value="Unassembled WGS sequence"/>
</dbReference>
<organism evidence="4 5">
    <name type="scientific">Dactylonectria macrodidyma</name>
    <dbReference type="NCBI Taxonomy" id="307937"/>
    <lineage>
        <taxon>Eukaryota</taxon>
        <taxon>Fungi</taxon>
        <taxon>Dikarya</taxon>
        <taxon>Ascomycota</taxon>
        <taxon>Pezizomycotina</taxon>
        <taxon>Sordariomycetes</taxon>
        <taxon>Hypocreomycetidae</taxon>
        <taxon>Hypocreales</taxon>
        <taxon>Nectriaceae</taxon>
        <taxon>Dactylonectria</taxon>
    </lineage>
</organism>
<dbReference type="InterPro" id="IPR001680">
    <property type="entry name" value="WD40_rpt"/>
</dbReference>
<feature type="repeat" description="WD" evidence="3">
    <location>
        <begin position="275"/>
        <end position="309"/>
    </location>
</feature>
<dbReference type="SUPFAM" id="SSF50978">
    <property type="entry name" value="WD40 repeat-like"/>
    <property type="match status" value="1"/>
</dbReference>
<dbReference type="Pfam" id="PF00400">
    <property type="entry name" value="WD40"/>
    <property type="match status" value="2"/>
</dbReference>